<accession>A0A481S090</accession>
<sequence length="108" mass="12026">MNLFLLLAFVPSVLLAPTEVSFTQVPDVSSDGTFSTESFTDLESAKGTAFYVSYLLETLFLRDVNEILDDTKAWDADDGRLRLEILAKCKELLVQAEGFVPDICKQLD</sequence>
<protein>
    <submittedName>
        <fullName evidence="1">ORF9</fullName>
    </submittedName>
</protein>
<proteinExistence type="predicted"/>
<evidence type="ECO:0000313" key="1">
    <source>
        <dbReference type="EMBL" id="QBG64643.1"/>
    </source>
</evidence>
<organism evidence="1">
    <name type="scientific">Alphacoronavirus PLMg1</name>
    <dbReference type="NCBI Taxonomy" id="2520502"/>
    <lineage>
        <taxon>Viruses</taxon>
        <taxon>Riboviria</taxon>
        <taxon>Orthornavirae</taxon>
        <taxon>Pisuviricota</taxon>
        <taxon>Pisoniviricetes</taxon>
        <taxon>Nidovirales</taxon>
        <taxon>Cornidovirineae</taxon>
        <taxon>Coronaviridae</taxon>
        <taxon>Orthocoronavirinae</taxon>
        <taxon>Alphacoronavirus</taxon>
        <taxon>Luchacovirus</taxon>
    </lineage>
</organism>
<reference evidence="1" key="1">
    <citation type="journal article" date="2019" name="Viruses">
        <title>Shared Common Ancestry of Rodent Alphacoronaviruses Sampled Globally.</title>
        <authorList>
            <person name="Tsoleridis T."/>
            <person name="Chappell J.G."/>
            <person name="Onianwa O."/>
            <person name="Marston D.A."/>
            <person name="Fooks A.R."/>
            <person name="Monchatre-Leroy E."/>
            <person name="Umhang G."/>
            <person name="Muller M.A."/>
            <person name="Drexler J.F."/>
            <person name="Drosten C."/>
            <person name="Tarlinton R.E."/>
            <person name="McClure C.P."/>
            <person name="Holmes E.C."/>
            <person name="Ball J.K."/>
        </authorList>
    </citation>
    <scope>NUCLEOTIDE SEQUENCE</scope>
    <source>
        <strain evidence="1">PLMg1</strain>
    </source>
</reference>
<name>A0A481S090_9ALPC</name>
<dbReference type="EMBL" id="MK249068">
    <property type="protein sequence ID" value="QBG64643.1"/>
    <property type="molecule type" value="Genomic_RNA"/>
</dbReference>